<dbReference type="EMBL" id="JAOYFC010000004">
    <property type="protein sequence ID" value="MCV6825847.1"/>
    <property type="molecule type" value="Genomic_DNA"/>
</dbReference>
<comment type="caution">
    <text evidence="1">The sequence shown here is derived from an EMBL/GenBank/DDBJ whole genome shotgun (WGS) entry which is preliminary data.</text>
</comment>
<dbReference type="AlphaFoldDB" id="A0AAE3J0Q5"/>
<reference evidence="1" key="1">
    <citation type="submission" date="2022-10" db="EMBL/GenBank/DDBJ databases">
        <authorList>
            <person name="Yue Y."/>
        </authorList>
    </citation>
    <scope>NUCLEOTIDE SEQUENCE</scope>
    <source>
        <strain evidence="1">Z654</strain>
    </source>
</reference>
<name>A0AAE3J0Q5_9RHOB</name>
<dbReference type="InterPro" id="IPR010344">
    <property type="entry name" value="YbjH"/>
</dbReference>
<organism evidence="1 2">
    <name type="scientific">Halocynthiibacter halioticoli</name>
    <dbReference type="NCBI Taxonomy" id="2986804"/>
    <lineage>
        <taxon>Bacteria</taxon>
        <taxon>Pseudomonadati</taxon>
        <taxon>Pseudomonadota</taxon>
        <taxon>Alphaproteobacteria</taxon>
        <taxon>Rhodobacterales</taxon>
        <taxon>Paracoccaceae</taxon>
        <taxon>Halocynthiibacter</taxon>
    </lineage>
</organism>
<dbReference type="Pfam" id="PF06082">
    <property type="entry name" value="YjbH"/>
    <property type="match status" value="1"/>
</dbReference>
<gene>
    <name evidence="1" type="ORF">OH136_14895</name>
</gene>
<dbReference type="Proteomes" id="UP001208041">
    <property type="component" value="Unassembled WGS sequence"/>
</dbReference>
<sequence length="714" mass="79309">MSRQYKVSACVDRISIPCIKRPVSAGAFVGVAIAALTITTALADPSYNLDGMAGMIHMPSGEAMEDAELAVTASYFAGISRFNQTFQLHDRVSATLRYSRYNHWLDGTDYFDRSFDLRFNVLKESQFVPAVTIGLTDLAGTGYYSNEFIAATKNFTPEFRATAGIGWGRLGSYNSFSDGFDSRSSNGVDERDLFRGSMAGFAGIEWRPIDKLTLKAEYSSDAHILETENLDAFEHKSPFNFGAEYAFNEYVTLGAYSLYGSELAAQLTFRFNPKKPIISTGLGSAPRAVKPRPPYAADPEQYSTVWLEQAGVKELLVENTAKFMETDRIVLEGLDIDGTVVEARIRNRSFMSSAQAVGRSARALSQTMPPSVKTFRIIPVANGLAPTAVVIDRSDLEDFVSRPPGQDQMLQSVAFEEAGPPSDDIIYFEGTYPKFTWGLAPYVRFDIFQPNEPVEWGIGGRLTSKYEISRGWEVSGGINAQVVGSIGDGDPQPVATDLPPVRSNAKLYDAFSPVSLTNLTMDYYFEPQNDVYGRISVGYLEPMFGGIASELLWKPVDTPYAFGAELNYVKQRDYDSYLGFQDYETFTGHVSAYYQASNGFDFRVDAGRYLAGDYGATFAINREFASGWRIGAFISRTNESENDPTGDGTYNKGIVLEVPYHWITGKPTRSTQTVALQSTSRNSAARLRVDQRLYDKVRDNHAENLEETWGRFWR</sequence>
<evidence type="ECO:0000313" key="2">
    <source>
        <dbReference type="Proteomes" id="UP001208041"/>
    </source>
</evidence>
<protein>
    <submittedName>
        <fullName evidence="1">YjbH domain-containing protein</fullName>
    </submittedName>
</protein>
<keyword evidence="2" id="KW-1185">Reference proteome</keyword>
<dbReference type="RefSeq" id="WP_263954802.1">
    <property type="nucleotide sequence ID" value="NZ_JAOYFC010000004.1"/>
</dbReference>
<accession>A0AAE3J0Q5</accession>
<evidence type="ECO:0000313" key="1">
    <source>
        <dbReference type="EMBL" id="MCV6825847.1"/>
    </source>
</evidence>
<proteinExistence type="predicted"/>